<reference evidence="2 3" key="1">
    <citation type="journal article" date="2013" name="Genome Announc.">
        <title>Draft Genome Sequence of an Alphaproteobacterium, Caenispirillum salinarum AK4(T), Isolated from a Solar Saltern.</title>
        <authorList>
            <person name="Khatri I."/>
            <person name="Singh A."/>
            <person name="Korpole S."/>
            <person name="Pinnaka A.K."/>
            <person name="Subramanian S."/>
        </authorList>
    </citation>
    <scope>NUCLEOTIDE SEQUENCE [LARGE SCALE GENOMIC DNA]</scope>
    <source>
        <strain evidence="2 3">AK4</strain>
    </source>
</reference>
<evidence type="ECO:0000313" key="2">
    <source>
        <dbReference type="EMBL" id="EKV26365.1"/>
    </source>
</evidence>
<protein>
    <submittedName>
        <fullName evidence="2">Uncharacterized protein</fullName>
    </submittedName>
</protein>
<dbReference type="AlphaFoldDB" id="K9GK31"/>
<evidence type="ECO:0000256" key="1">
    <source>
        <dbReference type="SAM" id="MobiDB-lite"/>
    </source>
</evidence>
<sequence>MFLPELALQKQSVFPFLGEKSAAPGTRRSSGASGFVMPMTQRSIAKIAWKATDETHPFGLAGRAFGRGGGATKKAPLATVPKGLSAERGDGINNSAAPRCWCRR</sequence>
<keyword evidence="3" id="KW-1185">Reference proteome</keyword>
<feature type="region of interest" description="Disordered" evidence="1">
    <location>
        <begin position="66"/>
        <end position="94"/>
    </location>
</feature>
<organism evidence="2 3">
    <name type="scientific">Caenispirillum salinarum AK4</name>
    <dbReference type="NCBI Taxonomy" id="1238182"/>
    <lineage>
        <taxon>Bacteria</taxon>
        <taxon>Pseudomonadati</taxon>
        <taxon>Pseudomonadota</taxon>
        <taxon>Alphaproteobacteria</taxon>
        <taxon>Rhodospirillales</taxon>
        <taxon>Novispirillaceae</taxon>
        <taxon>Caenispirillum</taxon>
    </lineage>
</organism>
<comment type="caution">
    <text evidence="2">The sequence shown here is derived from an EMBL/GenBank/DDBJ whole genome shotgun (WGS) entry which is preliminary data.</text>
</comment>
<dbReference type="Proteomes" id="UP000009881">
    <property type="component" value="Unassembled WGS sequence"/>
</dbReference>
<gene>
    <name evidence="2" type="ORF">C882_2800</name>
</gene>
<evidence type="ECO:0000313" key="3">
    <source>
        <dbReference type="Proteomes" id="UP000009881"/>
    </source>
</evidence>
<accession>K9GK31</accession>
<name>K9GK31_9PROT</name>
<proteinExistence type="predicted"/>
<dbReference type="EMBL" id="ANHY01000031">
    <property type="protein sequence ID" value="EKV26365.1"/>
    <property type="molecule type" value="Genomic_DNA"/>
</dbReference>